<dbReference type="EMBL" id="NMUH01000757">
    <property type="protein sequence ID" value="MQL84366.1"/>
    <property type="molecule type" value="Genomic_DNA"/>
</dbReference>
<sequence length="61" mass="6568">TQASVGLKTSLISKLRSLAAIHCKWIQDIGCARQEMIGEHSVDTSPSLQKTQLPDSDSVST</sequence>
<gene>
    <name evidence="2" type="ORF">Taro_016868</name>
</gene>
<dbReference type="Proteomes" id="UP000652761">
    <property type="component" value="Unassembled WGS sequence"/>
</dbReference>
<feature type="compositionally biased region" description="Polar residues" evidence="1">
    <location>
        <begin position="43"/>
        <end position="61"/>
    </location>
</feature>
<feature type="non-terminal residue" evidence="2">
    <location>
        <position position="61"/>
    </location>
</feature>
<comment type="caution">
    <text evidence="2">The sequence shown here is derived from an EMBL/GenBank/DDBJ whole genome shotgun (WGS) entry which is preliminary data.</text>
</comment>
<dbReference type="AlphaFoldDB" id="A0A843UPX6"/>
<feature type="region of interest" description="Disordered" evidence="1">
    <location>
        <begin position="40"/>
        <end position="61"/>
    </location>
</feature>
<name>A0A843UPX6_COLES</name>
<organism evidence="2 3">
    <name type="scientific">Colocasia esculenta</name>
    <name type="common">Wild taro</name>
    <name type="synonym">Arum esculentum</name>
    <dbReference type="NCBI Taxonomy" id="4460"/>
    <lineage>
        <taxon>Eukaryota</taxon>
        <taxon>Viridiplantae</taxon>
        <taxon>Streptophyta</taxon>
        <taxon>Embryophyta</taxon>
        <taxon>Tracheophyta</taxon>
        <taxon>Spermatophyta</taxon>
        <taxon>Magnoliopsida</taxon>
        <taxon>Liliopsida</taxon>
        <taxon>Araceae</taxon>
        <taxon>Aroideae</taxon>
        <taxon>Colocasieae</taxon>
        <taxon>Colocasia</taxon>
    </lineage>
</organism>
<evidence type="ECO:0000313" key="3">
    <source>
        <dbReference type="Proteomes" id="UP000652761"/>
    </source>
</evidence>
<reference evidence="2" key="1">
    <citation type="submission" date="2017-07" db="EMBL/GenBank/DDBJ databases">
        <title>Taro Niue Genome Assembly and Annotation.</title>
        <authorList>
            <person name="Atibalentja N."/>
            <person name="Keating K."/>
            <person name="Fields C.J."/>
        </authorList>
    </citation>
    <scope>NUCLEOTIDE SEQUENCE</scope>
    <source>
        <strain evidence="2">Niue_2</strain>
        <tissue evidence="2">Leaf</tissue>
    </source>
</reference>
<evidence type="ECO:0000313" key="2">
    <source>
        <dbReference type="EMBL" id="MQL84366.1"/>
    </source>
</evidence>
<protein>
    <submittedName>
        <fullName evidence="2">Uncharacterized protein</fullName>
    </submittedName>
</protein>
<keyword evidence="3" id="KW-1185">Reference proteome</keyword>
<proteinExistence type="predicted"/>
<evidence type="ECO:0000256" key="1">
    <source>
        <dbReference type="SAM" id="MobiDB-lite"/>
    </source>
</evidence>
<accession>A0A843UPX6</accession>